<evidence type="ECO:0000313" key="2">
    <source>
        <dbReference type="Proteomes" id="UP001626550"/>
    </source>
</evidence>
<keyword evidence="2" id="KW-1185">Reference proteome</keyword>
<evidence type="ECO:0000313" key="1">
    <source>
        <dbReference type="EMBL" id="KAL3318937.1"/>
    </source>
</evidence>
<dbReference type="Proteomes" id="UP001626550">
    <property type="component" value="Unassembled WGS sequence"/>
</dbReference>
<dbReference type="EMBL" id="JBJKFK010000189">
    <property type="protein sequence ID" value="KAL3318937.1"/>
    <property type="molecule type" value="Genomic_DNA"/>
</dbReference>
<feature type="non-terminal residue" evidence="1">
    <location>
        <position position="1"/>
    </location>
</feature>
<reference evidence="1 2" key="1">
    <citation type="submission" date="2024-11" db="EMBL/GenBank/DDBJ databases">
        <title>Adaptive evolution of stress response genes in parasites aligns with host niche diversity.</title>
        <authorList>
            <person name="Hahn C."/>
            <person name="Resl P."/>
        </authorList>
    </citation>
    <scope>NUCLEOTIDE SEQUENCE [LARGE SCALE GENOMIC DNA]</scope>
    <source>
        <strain evidence="1">EGGRZ-B1_66</strain>
        <tissue evidence="1">Body</tissue>
    </source>
</reference>
<name>A0ABD2QIB4_9PLAT</name>
<gene>
    <name evidence="1" type="ORF">Ciccas_002407</name>
</gene>
<sequence>CPLLLFSGGSSIHAVSTRTLYDSINKSQKKELGSSRVELIEMSGVVSPTIERFESSAKSILYFLQGIGVGELSYHFACQSYRPN</sequence>
<dbReference type="AlphaFoldDB" id="A0ABD2QIB4"/>
<protein>
    <submittedName>
        <fullName evidence="1">Uncharacterized protein</fullName>
    </submittedName>
</protein>
<proteinExistence type="predicted"/>
<accession>A0ABD2QIB4</accession>
<organism evidence="1 2">
    <name type="scientific">Cichlidogyrus casuarinus</name>
    <dbReference type="NCBI Taxonomy" id="1844966"/>
    <lineage>
        <taxon>Eukaryota</taxon>
        <taxon>Metazoa</taxon>
        <taxon>Spiralia</taxon>
        <taxon>Lophotrochozoa</taxon>
        <taxon>Platyhelminthes</taxon>
        <taxon>Monogenea</taxon>
        <taxon>Monopisthocotylea</taxon>
        <taxon>Dactylogyridea</taxon>
        <taxon>Ancyrocephalidae</taxon>
        <taxon>Cichlidogyrus</taxon>
    </lineage>
</organism>
<comment type="caution">
    <text evidence="1">The sequence shown here is derived from an EMBL/GenBank/DDBJ whole genome shotgun (WGS) entry which is preliminary data.</text>
</comment>